<name>A0A7C4Z7Q3_9DEIN</name>
<reference evidence="1" key="1">
    <citation type="journal article" date="2020" name="mSystems">
        <title>Genome- and Community-Level Interaction Insights into Carbon Utilization and Element Cycling Functions of Hydrothermarchaeota in Hydrothermal Sediment.</title>
        <authorList>
            <person name="Zhou Z."/>
            <person name="Liu Y."/>
            <person name="Xu W."/>
            <person name="Pan J."/>
            <person name="Luo Z.H."/>
            <person name="Li M."/>
        </authorList>
    </citation>
    <scope>NUCLEOTIDE SEQUENCE [LARGE SCALE GENOMIC DNA]</scope>
    <source>
        <strain evidence="1">HyVt-570</strain>
    </source>
</reference>
<accession>A0A7C4Z7Q3</accession>
<dbReference type="Proteomes" id="UP000885759">
    <property type="component" value="Unassembled WGS sequence"/>
</dbReference>
<organism evidence="1">
    <name type="scientific">Oceanithermus profundus</name>
    <dbReference type="NCBI Taxonomy" id="187137"/>
    <lineage>
        <taxon>Bacteria</taxon>
        <taxon>Thermotogati</taxon>
        <taxon>Deinococcota</taxon>
        <taxon>Deinococci</taxon>
        <taxon>Thermales</taxon>
        <taxon>Thermaceae</taxon>
        <taxon>Oceanithermus</taxon>
    </lineage>
</organism>
<dbReference type="AlphaFoldDB" id="A0A7C4Z7Q3"/>
<comment type="caution">
    <text evidence="1">The sequence shown here is derived from an EMBL/GenBank/DDBJ whole genome shotgun (WGS) entry which is preliminary data.</text>
</comment>
<sequence>MASRLAQLLRRGREREAAQALRSAAEGAATPAARAVLERWAGLLLVRCGREVEGTFAIERADATLDLLGLPQPTLEGLFQELGLEGHDPPEP</sequence>
<evidence type="ECO:0000313" key="1">
    <source>
        <dbReference type="EMBL" id="HGY08656.1"/>
    </source>
</evidence>
<gene>
    <name evidence="1" type="ORF">ENK37_01175</name>
</gene>
<proteinExistence type="predicted"/>
<dbReference type="EMBL" id="DRPZ01000031">
    <property type="protein sequence ID" value="HGY08656.1"/>
    <property type="molecule type" value="Genomic_DNA"/>
</dbReference>
<protein>
    <submittedName>
        <fullName evidence="1">Uncharacterized protein</fullName>
    </submittedName>
</protein>